<organism evidence="2 5">
    <name type="scientific">Streptomyces acidiscabies</name>
    <dbReference type="NCBI Taxonomy" id="42234"/>
    <lineage>
        <taxon>Bacteria</taxon>
        <taxon>Bacillati</taxon>
        <taxon>Actinomycetota</taxon>
        <taxon>Actinomycetes</taxon>
        <taxon>Kitasatosporales</taxon>
        <taxon>Streptomycetaceae</taxon>
        <taxon>Streptomyces</taxon>
    </lineage>
</organism>
<feature type="compositionally biased region" description="Basic and acidic residues" evidence="1">
    <location>
        <begin position="267"/>
        <end position="283"/>
    </location>
</feature>
<name>A0AAP6BAF7_9ACTN</name>
<protein>
    <recommendedName>
        <fullName evidence="6">Protein kinase domain-containing protein</fullName>
    </recommendedName>
</protein>
<evidence type="ECO:0000256" key="1">
    <source>
        <dbReference type="SAM" id="MobiDB-lite"/>
    </source>
</evidence>
<keyword evidence="4" id="KW-1185">Reference proteome</keyword>
<dbReference type="Gene3D" id="1.10.510.10">
    <property type="entry name" value="Transferase(Phosphotransferase) domain 1"/>
    <property type="match status" value="1"/>
</dbReference>
<dbReference type="InterPro" id="IPR011009">
    <property type="entry name" value="Kinase-like_dom_sf"/>
</dbReference>
<evidence type="ECO:0000313" key="4">
    <source>
        <dbReference type="Proteomes" id="UP001272987"/>
    </source>
</evidence>
<evidence type="ECO:0000313" key="2">
    <source>
        <dbReference type="EMBL" id="MDX2961141.1"/>
    </source>
</evidence>
<feature type="region of interest" description="Disordered" evidence="1">
    <location>
        <begin position="16"/>
        <end position="36"/>
    </location>
</feature>
<evidence type="ECO:0000313" key="3">
    <source>
        <dbReference type="EMBL" id="MDX3022905.1"/>
    </source>
</evidence>
<dbReference type="AlphaFoldDB" id="A0AAP6BAF7"/>
<dbReference type="Proteomes" id="UP001272987">
    <property type="component" value="Unassembled WGS sequence"/>
</dbReference>
<dbReference type="RefSeq" id="WP_050987294.1">
    <property type="nucleotide sequence ID" value="NZ_BCMK01000162.1"/>
</dbReference>
<evidence type="ECO:0008006" key="6">
    <source>
        <dbReference type="Google" id="ProtNLM"/>
    </source>
</evidence>
<evidence type="ECO:0000313" key="5">
    <source>
        <dbReference type="Proteomes" id="UP001282288"/>
    </source>
</evidence>
<dbReference type="Proteomes" id="UP001282288">
    <property type="component" value="Unassembled WGS sequence"/>
</dbReference>
<sequence length="317" mass="34310">MNDTPKGRLSFLTPQGVRRTEPVTVGEPRRRTVPPPLTARDARLADRPVVRLTAADPETGPARLEAEARAALTVHRAFGTTPYRSLFPALVGHDMDADEPFLLYEPPRGEPAARLSYGISTTEQRTVERDLVLAVRLLESVGLVHTGLVPAAVRWDGKHVQLWDLASAAPLGAPRLPAGTPPYASPEQRRGVGRYDARDALWSAAQIVYQLAAGHPGDPDGPPADLASYRSLELGDAFAPLADARPEPALVLARLMPGPDPAALAEARPDPLEPHRQEYDRAMERKRRAAGVVPDRPPAPAGPGPARRRTWFGGRAY</sequence>
<dbReference type="EMBL" id="JARAWC010000010">
    <property type="protein sequence ID" value="MDX2961141.1"/>
    <property type="molecule type" value="Genomic_DNA"/>
</dbReference>
<dbReference type="GeneID" id="69812187"/>
<feature type="region of interest" description="Disordered" evidence="1">
    <location>
        <begin position="261"/>
        <end position="317"/>
    </location>
</feature>
<comment type="caution">
    <text evidence="2">The sequence shown here is derived from an EMBL/GenBank/DDBJ whole genome shotgun (WGS) entry which is preliminary data.</text>
</comment>
<proteinExistence type="predicted"/>
<gene>
    <name evidence="2" type="ORF">PV399_15660</name>
    <name evidence="3" type="ORF">PV666_34245</name>
</gene>
<dbReference type="EMBL" id="JARAWP010000023">
    <property type="protein sequence ID" value="MDX3022905.1"/>
    <property type="molecule type" value="Genomic_DNA"/>
</dbReference>
<reference evidence="2 4" key="1">
    <citation type="journal article" date="2023" name="Microb. Genom.">
        <title>Mesoterricola silvestris gen. nov., sp. nov., Mesoterricola sediminis sp. nov., Geothrix oryzae sp. nov., Geothrix edaphica sp. nov., Geothrix rubra sp. nov., and Geothrix limicola sp. nov., six novel members of Acidobacteriota isolated from soils.</title>
        <authorList>
            <person name="Weisberg A.J."/>
            <person name="Pearce E."/>
            <person name="Kramer C.G."/>
            <person name="Chang J.H."/>
            <person name="Clarke C.R."/>
        </authorList>
    </citation>
    <scope>NUCLEOTIDE SEQUENCE</scope>
    <source>
        <strain evidence="3 4">NB05-1H</strain>
        <strain evidence="2">NRRL_B-16521</strain>
    </source>
</reference>
<dbReference type="SUPFAM" id="SSF56112">
    <property type="entry name" value="Protein kinase-like (PK-like)"/>
    <property type="match status" value="1"/>
</dbReference>
<accession>A0AAP6BAF7</accession>